<sequence>MAKNPISSPSVRSATTSALESAIERGDIDFIYQMFANTARELAQTGQGKQLIKLSKYAGDQSLEGKALQKAFALMGYLVELDYVSAQAIALELEIEKNKTKIQDFLEKLIAYTRSFICFAEGDLVKAREQIDTALNTPVLTTDLEGIDKPILIRTKSMIDHLYSDLPVMQAAQSQVEDLVSEFGGTNISYHLIAIKSLNYYEEGNYIKANEFAKMGIASAEANGFVGITAPLDCKYIVARTMFEFSKLDQALNELNELKVDAKRNKSILYYVLAETFAIRILTAQSRVSEALDRLNHLNEEIDPISKKNDLAWLIDVTELYIRFILNDTARCNLLIARSPDLPYIRHVKSALTENSGGKSLTRTEVMELPERSYKEQIYKYMYLSEFKAEAGKTPKYWMKKALNIGEITGCREFFIRQADHHINLIIEIAKEEHSYYIEELARDCIKRLKERSEASKAGSEGLTTREIDVLKHLASGKSLEAISKTLHISKNTMKTHLRNLYRKLGVTGRVEAVAKGQKLLLI</sequence>
<keyword evidence="2" id="KW-0238">DNA-binding</keyword>
<name>A0A6J6EZU1_9ZZZZ</name>
<evidence type="ECO:0000256" key="3">
    <source>
        <dbReference type="ARBA" id="ARBA00023163"/>
    </source>
</evidence>
<dbReference type="PANTHER" id="PTHR44688">
    <property type="entry name" value="DNA-BINDING TRANSCRIPTIONAL ACTIVATOR DEVR_DOSR"/>
    <property type="match status" value="1"/>
</dbReference>
<evidence type="ECO:0000256" key="2">
    <source>
        <dbReference type="ARBA" id="ARBA00023125"/>
    </source>
</evidence>
<dbReference type="InterPro" id="IPR016032">
    <property type="entry name" value="Sig_transdc_resp-reg_C-effctor"/>
</dbReference>
<dbReference type="InterPro" id="IPR000792">
    <property type="entry name" value="Tscrpt_reg_LuxR_C"/>
</dbReference>
<dbReference type="PRINTS" id="PR00038">
    <property type="entry name" value="HTHLUXR"/>
</dbReference>
<keyword evidence="3" id="KW-0804">Transcription</keyword>
<evidence type="ECO:0000256" key="4">
    <source>
        <dbReference type="SAM" id="Coils"/>
    </source>
</evidence>
<gene>
    <name evidence="6" type="ORF">UFOPK1766_00262</name>
</gene>
<proteinExistence type="predicted"/>
<dbReference type="PANTHER" id="PTHR44688:SF16">
    <property type="entry name" value="DNA-BINDING TRANSCRIPTIONAL ACTIVATOR DEVR_DOSR"/>
    <property type="match status" value="1"/>
</dbReference>
<dbReference type="InterPro" id="IPR036388">
    <property type="entry name" value="WH-like_DNA-bd_sf"/>
</dbReference>
<feature type="coiled-coil region" evidence="4">
    <location>
        <begin position="245"/>
        <end position="301"/>
    </location>
</feature>
<dbReference type="SMART" id="SM00421">
    <property type="entry name" value="HTH_LUXR"/>
    <property type="match status" value="1"/>
</dbReference>
<dbReference type="AlphaFoldDB" id="A0A6J6EZU1"/>
<dbReference type="PROSITE" id="PS50043">
    <property type="entry name" value="HTH_LUXR_2"/>
    <property type="match status" value="1"/>
</dbReference>
<evidence type="ECO:0000313" key="6">
    <source>
        <dbReference type="EMBL" id="CAB4578148.1"/>
    </source>
</evidence>
<evidence type="ECO:0000256" key="1">
    <source>
        <dbReference type="ARBA" id="ARBA00023015"/>
    </source>
</evidence>
<dbReference type="SUPFAM" id="SSF46894">
    <property type="entry name" value="C-terminal effector domain of the bipartite response regulators"/>
    <property type="match status" value="1"/>
</dbReference>
<protein>
    <submittedName>
        <fullName evidence="6">Unannotated protein</fullName>
    </submittedName>
</protein>
<organism evidence="6">
    <name type="scientific">freshwater metagenome</name>
    <dbReference type="NCBI Taxonomy" id="449393"/>
    <lineage>
        <taxon>unclassified sequences</taxon>
        <taxon>metagenomes</taxon>
        <taxon>ecological metagenomes</taxon>
    </lineage>
</organism>
<dbReference type="EMBL" id="CAEZTW010000026">
    <property type="protein sequence ID" value="CAB4578148.1"/>
    <property type="molecule type" value="Genomic_DNA"/>
</dbReference>
<dbReference type="GO" id="GO:0003677">
    <property type="term" value="F:DNA binding"/>
    <property type="evidence" value="ECO:0007669"/>
    <property type="project" value="UniProtKB-KW"/>
</dbReference>
<feature type="domain" description="HTH luxR-type" evidence="5">
    <location>
        <begin position="456"/>
        <end position="521"/>
    </location>
</feature>
<dbReference type="Gene3D" id="1.10.10.10">
    <property type="entry name" value="Winged helix-like DNA-binding domain superfamily/Winged helix DNA-binding domain"/>
    <property type="match status" value="1"/>
</dbReference>
<accession>A0A6J6EZU1</accession>
<keyword evidence="4" id="KW-0175">Coiled coil</keyword>
<keyword evidence="1" id="KW-0805">Transcription regulation</keyword>
<dbReference type="Pfam" id="PF00196">
    <property type="entry name" value="GerE"/>
    <property type="match status" value="1"/>
</dbReference>
<reference evidence="6" key="1">
    <citation type="submission" date="2020-05" db="EMBL/GenBank/DDBJ databases">
        <authorList>
            <person name="Chiriac C."/>
            <person name="Salcher M."/>
            <person name="Ghai R."/>
            <person name="Kavagutti S V."/>
        </authorList>
    </citation>
    <scope>NUCLEOTIDE SEQUENCE</scope>
</reference>
<evidence type="ECO:0000259" key="5">
    <source>
        <dbReference type="PROSITE" id="PS50043"/>
    </source>
</evidence>
<dbReference type="GO" id="GO:0006355">
    <property type="term" value="P:regulation of DNA-templated transcription"/>
    <property type="evidence" value="ECO:0007669"/>
    <property type="project" value="InterPro"/>
</dbReference>
<dbReference type="CDD" id="cd06170">
    <property type="entry name" value="LuxR_C_like"/>
    <property type="match status" value="1"/>
</dbReference>